<feature type="domain" description="Peptidase C51" evidence="2">
    <location>
        <begin position="78"/>
        <end position="198"/>
    </location>
</feature>
<evidence type="ECO:0000259" key="2">
    <source>
        <dbReference type="PROSITE" id="PS50911"/>
    </source>
</evidence>
<name>A0A2T4JXT1_9RHOB</name>
<gene>
    <name evidence="3" type="ORF">C5F48_05565</name>
</gene>
<dbReference type="InterPro" id="IPR007921">
    <property type="entry name" value="CHAP_dom"/>
</dbReference>
<dbReference type="Gene3D" id="3.90.1720.10">
    <property type="entry name" value="endopeptidase domain like (from Nostoc punctiforme)"/>
    <property type="match status" value="1"/>
</dbReference>
<protein>
    <submittedName>
        <fullName evidence="3">CHAP domain-containing protein</fullName>
    </submittedName>
</protein>
<accession>A0A2T4JXT1</accession>
<evidence type="ECO:0000313" key="4">
    <source>
        <dbReference type="Proteomes" id="UP000241010"/>
    </source>
</evidence>
<dbReference type="InterPro" id="IPR038765">
    <property type="entry name" value="Papain-like_cys_pep_sf"/>
</dbReference>
<evidence type="ECO:0000256" key="1">
    <source>
        <dbReference type="SAM" id="MobiDB-lite"/>
    </source>
</evidence>
<dbReference type="Pfam" id="PF05257">
    <property type="entry name" value="CHAP"/>
    <property type="match status" value="1"/>
</dbReference>
<keyword evidence="4" id="KW-1185">Reference proteome</keyword>
<comment type="caution">
    <text evidence="3">The sequence shown here is derived from an EMBL/GenBank/DDBJ whole genome shotgun (WGS) entry which is preliminary data.</text>
</comment>
<dbReference type="EMBL" id="PZKG01000016">
    <property type="protein sequence ID" value="PTE22705.1"/>
    <property type="molecule type" value="Genomic_DNA"/>
</dbReference>
<feature type="region of interest" description="Disordered" evidence="1">
    <location>
        <begin position="1"/>
        <end position="35"/>
    </location>
</feature>
<reference evidence="3 4" key="1">
    <citation type="submission" date="2018-03" db="EMBL/GenBank/DDBJ databases">
        <title>Cereibacter changlensis.</title>
        <authorList>
            <person name="Meyer T.E."/>
            <person name="Miller S."/>
            <person name="Lodha T."/>
            <person name="Gandham S."/>
            <person name="Chintalapati S."/>
            <person name="Chintalapati V.R."/>
        </authorList>
    </citation>
    <scope>NUCLEOTIDE SEQUENCE [LARGE SCALE GENOMIC DNA]</scope>
    <source>
        <strain evidence="3 4">JA139</strain>
    </source>
</reference>
<feature type="compositionally biased region" description="Gly residues" evidence="1">
    <location>
        <begin position="1"/>
        <end position="21"/>
    </location>
</feature>
<evidence type="ECO:0000313" key="3">
    <source>
        <dbReference type="EMBL" id="PTE22705.1"/>
    </source>
</evidence>
<dbReference type="AlphaFoldDB" id="A0A2T4JXT1"/>
<dbReference type="SUPFAM" id="SSF54001">
    <property type="entry name" value="Cysteine proteinases"/>
    <property type="match status" value="1"/>
</dbReference>
<dbReference type="PROSITE" id="PS50911">
    <property type="entry name" value="CHAP"/>
    <property type="match status" value="1"/>
</dbReference>
<dbReference type="Proteomes" id="UP000241010">
    <property type="component" value="Unassembled WGS sequence"/>
</dbReference>
<organism evidence="3 4">
    <name type="scientific">Cereibacter changlensis JA139</name>
    <dbReference type="NCBI Taxonomy" id="1188249"/>
    <lineage>
        <taxon>Bacteria</taxon>
        <taxon>Pseudomonadati</taxon>
        <taxon>Pseudomonadota</taxon>
        <taxon>Alphaproteobacteria</taxon>
        <taxon>Rhodobacterales</taxon>
        <taxon>Paracoccaceae</taxon>
        <taxon>Cereibacter</taxon>
    </lineage>
</organism>
<sequence length="223" mass="23426">MGGSKARAGGGRHGPGAGSGGTAAPTRRDRRNKGTDRMITTRLCALLLSATLALPGAALASGSSDSGASAVVQVAQVSREAVRQAVLAEAERIREARPGRIWCVPFARAVSGINIRGDAATWWKGAGKTYPKGQVPVSGAVLTFRSTGGMPRGHVAVVSEVLSPRQIRVDQANWVTNRITVDTVVIDISEANDWSAVRVGNQSNSFGKVYPTYGFIYKPHESS</sequence>
<proteinExistence type="predicted"/>